<dbReference type="PROSITE" id="PS00138">
    <property type="entry name" value="SUBTILASE_SER"/>
    <property type="match status" value="1"/>
</dbReference>
<dbReference type="InterPro" id="IPR036852">
    <property type="entry name" value="Peptidase_S8/S53_dom_sf"/>
</dbReference>
<dbReference type="InterPro" id="IPR000209">
    <property type="entry name" value="Peptidase_S8/S53_dom"/>
</dbReference>
<dbReference type="EMBL" id="JAANBB010000064">
    <property type="protein sequence ID" value="KAF7552213.1"/>
    <property type="molecule type" value="Genomic_DNA"/>
</dbReference>
<dbReference type="InterPro" id="IPR056002">
    <property type="entry name" value="DUF7580"/>
</dbReference>
<accession>A0A9P5L9X0</accession>
<dbReference type="PROSITE" id="PS51892">
    <property type="entry name" value="SUBTILASE"/>
    <property type="match status" value="1"/>
</dbReference>
<gene>
    <name evidence="9" type="ORF">G7Z17_g4462</name>
</gene>
<dbReference type="SUPFAM" id="SSF52743">
    <property type="entry name" value="Subtilisin-like"/>
    <property type="match status" value="1"/>
</dbReference>
<sequence>MVACELLEKHRPKISSGMERVHNLAKLAGSLMKVSLDQEKYVQGEHPGRQDVVGRLEEFLCLLELVFKSVETFTSKSAVTRPYLKFLESFFETRDQTKKRAESAQRNTESQQKGDNAKKSKSDEDVSYPRHVYDALYKVLQKYADCCCGPPNPSTEPRKRHWGRLELRDTLCTDDNDVLFHTVKQRKGRGVRIEDTKDDSSIIVSYSGDTVKGSAKAGDAIEIKSTSEFCKVLGKDIGSVSMVVGIINEMFFDLNRAENIEVDIADETSIPLADVLQGRFLGPQSKLLLAYTLAKSVWQFYDSDFMSVRWTTESIQLLQEREGDEEDEDEEDDDERSVHWAPYFAFSFNKLMEGESAERLPPGQFIHRYPRVLALGELLYELGLKRPSKKQTKSITAPPHTTPVEPATLEKITNDTAVRIRRGVERRKWPDIGLTNTESLEKYRIIVANCVSESLFRQRPAEDSKKTLLELEDAMDIEERRAMLFSKVIFPLKELLRDTGWINESGNIPRQLIKGEAALPKKLPISQNPKPAELLADNAHRTPQVHTNGAQDAPKTSGIEAKAQAWLDHIKSSHVAQCIHTKLREDKALAENRICIAVLDTGYDPDAIFFGRERKMRLKGWKDYVEKDQSIQLDEDGHGTHVLSVLMKVAPAADIYVARIARNSPDLRNATENVAEAIEWARKDCKANIISMSFGFDEEIYVDGKPVISNAISKALHKTDQRILFFAAAANDGGNRAEMFPASSGQVLSIRGSDEFGWPQRFNPPPDYNAKTCFMTLGVDVPGASLSTSEDQGADVCQSGTSVATPIAAGIAAMLLGYARVYEEELHQMLGPHDEAKLSRLWRITGMSALFEKMAEEMANKWSYLNIHKITGDSHSMRLAMIARAVKEAKG</sequence>
<evidence type="ECO:0008006" key="11">
    <source>
        <dbReference type="Google" id="ProtNLM"/>
    </source>
</evidence>
<feature type="domain" description="Peptidase S8/S53" evidence="7">
    <location>
        <begin position="593"/>
        <end position="817"/>
    </location>
</feature>
<evidence type="ECO:0000313" key="10">
    <source>
        <dbReference type="Proteomes" id="UP000722485"/>
    </source>
</evidence>
<reference evidence="9" key="1">
    <citation type="submission" date="2020-03" db="EMBL/GenBank/DDBJ databases">
        <title>Draft Genome Sequence of Cylindrodendrum hubeiense.</title>
        <authorList>
            <person name="Buettner E."/>
            <person name="Kellner H."/>
        </authorList>
    </citation>
    <scope>NUCLEOTIDE SEQUENCE</scope>
    <source>
        <strain evidence="9">IHI 201604</strain>
    </source>
</reference>
<dbReference type="PANTHER" id="PTHR43399:SF4">
    <property type="entry name" value="CELL WALL-ASSOCIATED PROTEASE"/>
    <property type="match status" value="1"/>
</dbReference>
<feature type="compositionally biased region" description="Polar residues" evidence="6">
    <location>
        <begin position="104"/>
        <end position="114"/>
    </location>
</feature>
<evidence type="ECO:0000256" key="5">
    <source>
        <dbReference type="PROSITE-ProRule" id="PRU01240"/>
    </source>
</evidence>
<keyword evidence="2 5" id="KW-0645">Protease</keyword>
<evidence type="ECO:0000259" key="8">
    <source>
        <dbReference type="Pfam" id="PF24476"/>
    </source>
</evidence>
<proteinExistence type="inferred from homology"/>
<dbReference type="GO" id="GO:0006508">
    <property type="term" value="P:proteolysis"/>
    <property type="evidence" value="ECO:0007669"/>
    <property type="project" value="UniProtKB-KW"/>
</dbReference>
<feature type="compositionally biased region" description="Basic and acidic residues" evidence="6">
    <location>
        <begin position="115"/>
        <end position="125"/>
    </location>
</feature>
<keyword evidence="4 5" id="KW-0720">Serine protease</keyword>
<comment type="caution">
    <text evidence="9">The sequence shown here is derived from an EMBL/GenBank/DDBJ whole genome shotgun (WGS) entry which is preliminary data.</text>
</comment>
<evidence type="ECO:0000256" key="3">
    <source>
        <dbReference type="ARBA" id="ARBA00022801"/>
    </source>
</evidence>
<evidence type="ECO:0000256" key="1">
    <source>
        <dbReference type="ARBA" id="ARBA00011073"/>
    </source>
</evidence>
<dbReference type="PANTHER" id="PTHR43399">
    <property type="entry name" value="SUBTILISIN-RELATED"/>
    <property type="match status" value="1"/>
</dbReference>
<dbReference type="Pfam" id="PF00082">
    <property type="entry name" value="Peptidase_S8"/>
    <property type="match status" value="1"/>
</dbReference>
<dbReference type="CDD" id="cd00306">
    <property type="entry name" value="Peptidases_S8_S53"/>
    <property type="match status" value="1"/>
</dbReference>
<evidence type="ECO:0000256" key="2">
    <source>
        <dbReference type="ARBA" id="ARBA00022670"/>
    </source>
</evidence>
<dbReference type="GO" id="GO:0004252">
    <property type="term" value="F:serine-type endopeptidase activity"/>
    <property type="evidence" value="ECO:0007669"/>
    <property type="project" value="UniProtKB-UniRule"/>
</dbReference>
<dbReference type="InterPro" id="IPR051048">
    <property type="entry name" value="Peptidase_S8/S53_subtilisin"/>
</dbReference>
<dbReference type="PRINTS" id="PR00723">
    <property type="entry name" value="SUBTILISIN"/>
</dbReference>
<feature type="active site" description="Charge relay system" evidence="5">
    <location>
        <position position="638"/>
    </location>
</feature>
<evidence type="ECO:0000259" key="7">
    <source>
        <dbReference type="Pfam" id="PF00082"/>
    </source>
</evidence>
<feature type="region of interest" description="Disordered" evidence="6">
    <location>
        <begin position="97"/>
        <end position="125"/>
    </location>
</feature>
<keyword evidence="3 5" id="KW-0378">Hydrolase</keyword>
<keyword evidence="10" id="KW-1185">Reference proteome</keyword>
<dbReference type="InterPro" id="IPR015500">
    <property type="entry name" value="Peptidase_S8_subtilisin-rel"/>
</dbReference>
<dbReference type="Gene3D" id="3.40.50.200">
    <property type="entry name" value="Peptidase S8/S53 domain"/>
    <property type="match status" value="1"/>
</dbReference>
<organism evidence="9 10">
    <name type="scientific">Cylindrodendrum hubeiense</name>
    <dbReference type="NCBI Taxonomy" id="595255"/>
    <lineage>
        <taxon>Eukaryota</taxon>
        <taxon>Fungi</taxon>
        <taxon>Dikarya</taxon>
        <taxon>Ascomycota</taxon>
        <taxon>Pezizomycotina</taxon>
        <taxon>Sordariomycetes</taxon>
        <taxon>Hypocreomycetidae</taxon>
        <taxon>Hypocreales</taxon>
        <taxon>Nectriaceae</taxon>
        <taxon>Cylindrodendrum</taxon>
    </lineage>
</organism>
<dbReference type="OrthoDB" id="206201at2759"/>
<feature type="active site" description="Charge relay system" evidence="5">
    <location>
        <position position="802"/>
    </location>
</feature>
<feature type="domain" description="DUF7580" evidence="8">
    <location>
        <begin position="283"/>
        <end position="452"/>
    </location>
</feature>
<evidence type="ECO:0000256" key="6">
    <source>
        <dbReference type="SAM" id="MobiDB-lite"/>
    </source>
</evidence>
<feature type="active site" description="Charge relay system" evidence="5">
    <location>
        <position position="600"/>
    </location>
</feature>
<dbReference type="InterPro" id="IPR023828">
    <property type="entry name" value="Peptidase_S8_Ser-AS"/>
</dbReference>
<dbReference type="Proteomes" id="UP000722485">
    <property type="component" value="Unassembled WGS sequence"/>
</dbReference>
<evidence type="ECO:0000256" key="4">
    <source>
        <dbReference type="ARBA" id="ARBA00022825"/>
    </source>
</evidence>
<dbReference type="AlphaFoldDB" id="A0A9P5L9X0"/>
<protein>
    <recommendedName>
        <fullName evidence="11">Peptidase S8/S53 domain-containing protein</fullName>
    </recommendedName>
</protein>
<comment type="similarity">
    <text evidence="1 5">Belongs to the peptidase S8 family.</text>
</comment>
<dbReference type="Pfam" id="PF24476">
    <property type="entry name" value="DUF7580"/>
    <property type="match status" value="1"/>
</dbReference>
<evidence type="ECO:0000313" key="9">
    <source>
        <dbReference type="EMBL" id="KAF7552213.1"/>
    </source>
</evidence>
<name>A0A9P5L9X0_9HYPO</name>